<dbReference type="Proteomes" id="UP000237347">
    <property type="component" value="Unassembled WGS sequence"/>
</dbReference>
<evidence type="ECO:0000313" key="2">
    <source>
        <dbReference type="EMBL" id="KAK7831097.1"/>
    </source>
</evidence>
<gene>
    <name evidence="2" type="ORF">CFP56_027680</name>
</gene>
<dbReference type="EMBL" id="PKMF04000451">
    <property type="protein sequence ID" value="KAK7831097.1"/>
    <property type="molecule type" value="Genomic_DNA"/>
</dbReference>
<name>A0AAW0JWH5_QUESU</name>
<dbReference type="AlphaFoldDB" id="A0AAW0JWH5"/>
<proteinExistence type="predicted"/>
<evidence type="ECO:0000256" key="1">
    <source>
        <dbReference type="SAM" id="MobiDB-lite"/>
    </source>
</evidence>
<reference evidence="2 3" key="1">
    <citation type="journal article" date="2018" name="Sci. Data">
        <title>The draft genome sequence of cork oak.</title>
        <authorList>
            <person name="Ramos A.M."/>
            <person name="Usie A."/>
            <person name="Barbosa P."/>
            <person name="Barros P.M."/>
            <person name="Capote T."/>
            <person name="Chaves I."/>
            <person name="Simoes F."/>
            <person name="Abreu I."/>
            <person name="Carrasquinho I."/>
            <person name="Faro C."/>
            <person name="Guimaraes J.B."/>
            <person name="Mendonca D."/>
            <person name="Nobrega F."/>
            <person name="Rodrigues L."/>
            <person name="Saibo N.J.M."/>
            <person name="Varela M.C."/>
            <person name="Egas C."/>
            <person name="Matos J."/>
            <person name="Miguel C.M."/>
            <person name="Oliveira M.M."/>
            <person name="Ricardo C.P."/>
            <person name="Goncalves S."/>
        </authorList>
    </citation>
    <scope>NUCLEOTIDE SEQUENCE [LARGE SCALE GENOMIC DNA]</scope>
    <source>
        <strain evidence="3">cv. HL8</strain>
    </source>
</reference>
<feature type="compositionally biased region" description="Basic and acidic residues" evidence="1">
    <location>
        <begin position="30"/>
        <end position="40"/>
    </location>
</feature>
<organism evidence="2 3">
    <name type="scientific">Quercus suber</name>
    <name type="common">Cork oak</name>
    <dbReference type="NCBI Taxonomy" id="58331"/>
    <lineage>
        <taxon>Eukaryota</taxon>
        <taxon>Viridiplantae</taxon>
        <taxon>Streptophyta</taxon>
        <taxon>Embryophyta</taxon>
        <taxon>Tracheophyta</taxon>
        <taxon>Spermatophyta</taxon>
        <taxon>Magnoliopsida</taxon>
        <taxon>eudicotyledons</taxon>
        <taxon>Gunneridae</taxon>
        <taxon>Pentapetalae</taxon>
        <taxon>rosids</taxon>
        <taxon>fabids</taxon>
        <taxon>Fagales</taxon>
        <taxon>Fagaceae</taxon>
        <taxon>Quercus</taxon>
    </lineage>
</organism>
<keyword evidence="3" id="KW-1185">Reference proteome</keyword>
<sequence>MIAPGTGGASQISRDSFESNPKGYFSALHANEKANEKGNK</sequence>
<evidence type="ECO:0000313" key="3">
    <source>
        <dbReference type="Proteomes" id="UP000237347"/>
    </source>
</evidence>
<comment type="caution">
    <text evidence="2">The sequence shown here is derived from an EMBL/GenBank/DDBJ whole genome shotgun (WGS) entry which is preliminary data.</text>
</comment>
<protein>
    <submittedName>
        <fullName evidence="2">Uncharacterized protein</fullName>
    </submittedName>
</protein>
<accession>A0AAW0JWH5</accession>
<feature type="region of interest" description="Disordered" evidence="1">
    <location>
        <begin position="1"/>
        <end position="40"/>
    </location>
</feature>